<dbReference type="Gene3D" id="6.20.70.20">
    <property type="match status" value="1"/>
</dbReference>
<proteinExistence type="predicted"/>
<organism evidence="1">
    <name type="scientific">Salmonella enterica</name>
    <name type="common">Salmonella choleraesuis</name>
    <dbReference type="NCBI Taxonomy" id="28901"/>
    <lineage>
        <taxon>Bacteria</taxon>
        <taxon>Pseudomonadati</taxon>
        <taxon>Pseudomonadota</taxon>
        <taxon>Gammaproteobacteria</taxon>
        <taxon>Enterobacterales</taxon>
        <taxon>Enterobacteriaceae</taxon>
        <taxon>Salmonella</taxon>
    </lineage>
</organism>
<dbReference type="Proteomes" id="UP000839610">
    <property type="component" value="Unassembled WGS sequence"/>
</dbReference>
<accession>A0A5U3IRY5</accession>
<reference evidence="1" key="1">
    <citation type="submission" date="2018-07" db="EMBL/GenBank/DDBJ databases">
        <authorList>
            <consortium name="GenomeTrakr network: Whole genome sequencing for foodborne pathogen traceback"/>
        </authorList>
    </citation>
    <scope>NUCLEOTIDE SEQUENCE [LARGE SCALE GENOMIC DNA]</scope>
    <source>
        <strain evidence="1">FDA00008842</strain>
    </source>
</reference>
<name>A0A5U3IRY5_SALER</name>
<evidence type="ECO:0000313" key="1">
    <source>
        <dbReference type="EMBL" id="EBP4586570.1"/>
    </source>
</evidence>
<dbReference type="EMBL" id="AAGLUV010000048">
    <property type="protein sequence ID" value="EBP4586570.1"/>
    <property type="molecule type" value="Genomic_DNA"/>
</dbReference>
<protein>
    <recommendedName>
        <fullName evidence="2">Phage tail protein</fullName>
    </recommendedName>
</protein>
<evidence type="ECO:0008006" key="2">
    <source>
        <dbReference type="Google" id="ProtNLM"/>
    </source>
</evidence>
<comment type="caution">
    <text evidence="1">The sequence shown here is derived from an EMBL/GenBank/DDBJ whole genome shotgun (WGS) entry which is preliminary data.</text>
</comment>
<gene>
    <name evidence="1" type="ORF">VH79_26130</name>
</gene>
<sequence>MTFSYLSVSRVNVGLTDTVNKANHIYSDGDIYGTCWGGYLSSYIRRNTPTIPSLAPYATSSWVNQNFVSNIILGAEAAYYPPGNTVSWTFKSPGGSMLTGIIIQDTGSNSADNIGGVFYKPIQRVINGVLMTIAG</sequence>
<dbReference type="AlphaFoldDB" id="A0A5U3IRY5"/>